<reference evidence="1" key="1">
    <citation type="submission" date="2021-12" db="EMBL/GenBank/DDBJ databases">
        <authorList>
            <person name="Rodrigo-Torres L."/>
            <person name="Arahal R. D."/>
            <person name="Lucena T."/>
        </authorList>
    </citation>
    <scope>NUCLEOTIDE SEQUENCE</scope>
    <source>
        <strain evidence="1">CECT 8267</strain>
    </source>
</reference>
<comment type="caution">
    <text evidence="1">The sequence shown here is derived from an EMBL/GenBank/DDBJ whole genome shotgun (WGS) entry which is preliminary data.</text>
</comment>
<proteinExistence type="predicted"/>
<evidence type="ECO:0000313" key="2">
    <source>
        <dbReference type="Proteomes" id="UP000838100"/>
    </source>
</evidence>
<dbReference type="RefSeq" id="WP_237444042.1">
    <property type="nucleotide sequence ID" value="NZ_CAKLPX010000001.1"/>
</dbReference>
<gene>
    <name evidence="1" type="ORF">SIN8267_01495</name>
</gene>
<evidence type="ECO:0000313" key="1">
    <source>
        <dbReference type="EMBL" id="CAH0991391.1"/>
    </source>
</evidence>
<dbReference type="EMBL" id="CAKLPX010000001">
    <property type="protein sequence ID" value="CAH0991391.1"/>
    <property type="molecule type" value="Genomic_DNA"/>
</dbReference>
<protein>
    <submittedName>
        <fullName evidence="1">Uncharacterized protein</fullName>
    </submittedName>
</protein>
<accession>A0ABN8EMR7</accession>
<sequence length="91" mass="10049">MPTPTATERQMAVREAIRMRESEEDPYYLAKTMLNQDLSLKKLMIVLDKAETLLEASDSEDEINTELAAAIATVYRVINNTGKTTSGAAKA</sequence>
<organism evidence="1 2">
    <name type="scientific">Sinobacterium norvegicum</name>
    <dbReference type="NCBI Taxonomy" id="1641715"/>
    <lineage>
        <taxon>Bacteria</taxon>
        <taxon>Pseudomonadati</taxon>
        <taxon>Pseudomonadota</taxon>
        <taxon>Gammaproteobacteria</taxon>
        <taxon>Cellvibrionales</taxon>
        <taxon>Spongiibacteraceae</taxon>
        <taxon>Sinobacterium</taxon>
    </lineage>
</organism>
<keyword evidence="2" id="KW-1185">Reference proteome</keyword>
<name>A0ABN8EMR7_9GAMM</name>
<dbReference type="Proteomes" id="UP000838100">
    <property type="component" value="Unassembled WGS sequence"/>
</dbReference>